<reference evidence="10 11" key="1">
    <citation type="submission" date="2014-04" db="EMBL/GenBank/DDBJ databases">
        <title>The Genome Sequence of Thermoanaerobaculum aquaticum MP-01, The First Cultivated Group 23 Acidobacterium.</title>
        <authorList>
            <person name="Stamps B.W."/>
            <person name="Losey N.A."/>
            <person name="Lawson P.A."/>
            <person name="Stevenson B.S."/>
        </authorList>
    </citation>
    <scope>NUCLEOTIDE SEQUENCE [LARGE SCALE GENOMIC DNA]</scope>
    <source>
        <strain evidence="10 11">MP-01</strain>
    </source>
</reference>
<organism evidence="10 11">
    <name type="scientific">Thermoanaerobaculum aquaticum</name>
    <dbReference type="NCBI Taxonomy" id="1312852"/>
    <lineage>
        <taxon>Bacteria</taxon>
        <taxon>Pseudomonadati</taxon>
        <taxon>Acidobacteriota</taxon>
        <taxon>Thermoanaerobaculia</taxon>
        <taxon>Thermoanaerobaculales</taxon>
        <taxon>Thermoanaerobaculaceae</taxon>
        <taxon>Thermoanaerobaculum</taxon>
    </lineage>
</organism>
<dbReference type="GO" id="GO:0005829">
    <property type="term" value="C:cytosol"/>
    <property type="evidence" value="ECO:0007669"/>
    <property type="project" value="TreeGrafter"/>
</dbReference>
<keyword evidence="3 8" id="KW-0547">Nucleotide-binding</keyword>
<accession>A0A062Y0X0</accession>
<keyword evidence="11" id="KW-1185">Reference proteome</keyword>
<keyword evidence="4 8" id="KW-0067">ATP-binding</keyword>
<dbReference type="InterPro" id="IPR014729">
    <property type="entry name" value="Rossmann-like_a/b/a_fold"/>
</dbReference>
<evidence type="ECO:0000313" key="10">
    <source>
        <dbReference type="EMBL" id="KDA54380.1"/>
    </source>
</evidence>
<dbReference type="PANTHER" id="PTHR43766:SF1">
    <property type="entry name" value="TRYPTOPHAN--TRNA LIGASE, MITOCHONDRIAL"/>
    <property type="match status" value="1"/>
</dbReference>
<feature type="short sequence motif" description="'KMSKS' region" evidence="8">
    <location>
        <begin position="192"/>
        <end position="196"/>
    </location>
</feature>
<comment type="subcellular location">
    <subcellularLocation>
        <location evidence="8">Cytoplasm</location>
    </subcellularLocation>
</comment>
<dbReference type="EC" id="6.1.1.2" evidence="8"/>
<dbReference type="PRINTS" id="PR01039">
    <property type="entry name" value="TRNASYNTHTRP"/>
</dbReference>
<evidence type="ECO:0000256" key="1">
    <source>
        <dbReference type="ARBA" id="ARBA00005594"/>
    </source>
</evidence>
<feature type="binding site" evidence="8">
    <location>
        <position position="185"/>
    </location>
    <ligand>
        <name>ATP</name>
        <dbReference type="ChEBI" id="CHEBI:30616"/>
    </ligand>
</feature>
<feature type="binding site" evidence="8">
    <location>
        <begin position="16"/>
        <end position="17"/>
    </location>
    <ligand>
        <name>ATP</name>
        <dbReference type="ChEBI" id="CHEBI:30616"/>
    </ligand>
</feature>
<evidence type="ECO:0000313" key="11">
    <source>
        <dbReference type="Proteomes" id="UP000027284"/>
    </source>
</evidence>
<keyword evidence="6 8" id="KW-0030">Aminoacyl-tRNA synthetase</keyword>
<dbReference type="GO" id="GO:0004830">
    <property type="term" value="F:tryptophan-tRNA ligase activity"/>
    <property type="evidence" value="ECO:0007669"/>
    <property type="project" value="UniProtKB-UniRule"/>
</dbReference>
<comment type="subunit">
    <text evidence="8">Homodimer.</text>
</comment>
<keyword evidence="2 8" id="KW-0436">Ligase</keyword>
<evidence type="ECO:0000256" key="2">
    <source>
        <dbReference type="ARBA" id="ARBA00022598"/>
    </source>
</evidence>
<dbReference type="InterPro" id="IPR002306">
    <property type="entry name" value="Trp-tRNA-ligase"/>
</dbReference>
<dbReference type="InterPro" id="IPR024109">
    <property type="entry name" value="Trp-tRNA-ligase_bac-type"/>
</dbReference>
<evidence type="ECO:0000256" key="8">
    <source>
        <dbReference type="HAMAP-Rule" id="MF_00140"/>
    </source>
</evidence>
<comment type="similarity">
    <text evidence="1 8 9">Belongs to the class-I aminoacyl-tRNA synthetase family.</text>
</comment>
<dbReference type="PROSITE" id="PS00178">
    <property type="entry name" value="AA_TRNA_LIGASE_I"/>
    <property type="match status" value="1"/>
</dbReference>
<feature type="binding site" evidence="8">
    <location>
        <begin position="192"/>
        <end position="196"/>
    </location>
    <ligand>
        <name>ATP</name>
        <dbReference type="ChEBI" id="CHEBI:30616"/>
    </ligand>
</feature>
<dbReference type="GO" id="GO:0005524">
    <property type="term" value="F:ATP binding"/>
    <property type="evidence" value="ECO:0007669"/>
    <property type="project" value="UniProtKB-UniRule"/>
</dbReference>
<feature type="binding site" evidence="8">
    <location>
        <begin position="8"/>
        <end position="10"/>
    </location>
    <ligand>
        <name>ATP</name>
        <dbReference type="ChEBI" id="CHEBI:30616"/>
    </ligand>
</feature>
<name>A0A062Y0X0_9BACT</name>
<dbReference type="SUPFAM" id="SSF52374">
    <property type="entry name" value="Nucleotidylyl transferase"/>
    <property type="match status" value="1"/>
</dbReference>
<proteinExistence type="inferred from homology"/>
<dbReference type="InterPro" id="IPR050203">
    <property type="entry name" value="Trp-tRNA_synthetase"/>
</dbReference>
<gene>
    <name evidence="8" type="primary">trpS</name>
    <name evidence="10" type="ORF">EG19_11740</name>
</gene>
<sequence length="323" mass="36519">MRVLSGVQPSGRLHIGNYFGAIRQFVELQQDPANECFYFIANLHAMTTVHDGKTLRENTQMLAVDFLALGLDPKRSVLYRQSDIPEVTELSWLLSTVTPMGLLQRCHSYKDKVSKGISPNHGLFAYPVLMAADILIVRADKVPVGKDQKQHLEVTRDVAAAFNHEYGEEVLKLPEEMILPEVAVVPGIDGRKMSKSYGNTLDIFAPEAELKKRVMSIVTDSTPVEEPKPTRGNTLYHLLKLFTPKQEWPEVRKWFTQGGTGYGKMKQHLLGLILDYFKEARARREELMRDLGYVERVLQEGAERAHAVVAEVMADCRRVCGLR</sequence>
<dbReference type="Gene3D" id="3.40.50.620">
    <property type="entry name" value="HUPs"/>
    <property type="match status" value="1"/>
</dbReference>
<feature type="binding site" evidence="8">
    <location>
        <begin position="145"/>
        <end position="147"/>
    </location>
    <ligand>
        <name>ATP</name>
        <dbReference type="ChEBI" id="CHEBI:30616"/>
    </ligand>
</feature>
<comment type="function">
    <text evidence="8">Catalyzes the attachment of tryptophan to tRNA(Trp).</text>
</comment>
<dbReference type="GO" id="GO:0006436">
    <property type="term" value="P:tryptophanyl-tRNA aminoacylation"/>
    <property type="evidence" value="ECO:0007669"/>
    <property type="project" value="UniProtKB-UniRule"/>
</dbReference>
<dbReference type="STRING" id="1312852.EG19_11740"/>
<dbReference type="HAMAP" id="MF_00140_B">
    <property type="entry name" value="Trp_tRNA_synth_B"/>
    <property type="match status" value="1"/>
</dbReference>
<feature type="short sequence motif" description="'HIGH' region" evidence="8">
    <location>
        <begin position="9"/>
        <end position="17"/>
    </location>
</feature>
<evidence type="ECO:0000256" key="5">
    <source>
        <dbReference type="ARBA" id="ARBA00022917"/>
    </source>
</evidence>
<dbReference type="EMBL" id="JMFG01000008">
    <property type="protein sequence ID" value="KDA54380.1"/>
    <property type="molecule type" value="Genomic_DNA"/>
</dbReference>
<dbReference type="NCBIfam" id="TIGR00233">
    <property type="entry name" value="trpS"/>
    <property type="match status" value="1"/>
</dbReference>
<evidence type="ECO:0000256" key="6">
    <source>
        <dbReference type="ARBA" id="ARBA00023146"/>
    </source>
</evidence>
<feature type="binding site" evidence="8">
    <location>
        <position position="133"/>
    </location>
    <ligand>
        <name>L-tryptophan</name>
        <dbReference type="ChEBI" id="CHEBI:57912"/>
    </ligand>
</feature>
<dbReference type="InterPro" id="IPR001412">
    <property type="entry name" value="aa-tRNA-synth_I_CS"/>
</dbReference>
<keyword evidence="8" id="KW-0963">Cytoplasm</keyword>
<keyword evidence="5 8" id="KW-0648">Protein biosynthesis</keyword>
<dbReference type="Pfam" id="PF00579">
    <property type="entry name" value="tRNA-synt_1b"/>
    <property type="match status" value="1"/>
</dbReference>
<dbReference type="Proteomes" id="UP000027284">
    <property type="component" value="Unassembled WGS sequence"/>
</dbReference>
<comment type="caution">
    <text evidence="10">The sequence shown here is derived from an EMBL/GenBank/DDBJ whole genome shotgun (WGS) entry which is preliminary data.</text>
</comment>
<dbReference type="OrthoDB" id="9801042at2"/>
<dbReference type="AlphaFoldDB" id="A0A062Y0X0"/>
<dbReference type="Gene3D" id="1.10.240.10">
    <property type="entry name" value="Tyrosyl-Transfer RNA Synthetase"/>
    <property type="match status" value="1"/>
</dbReference>
<protein>
    <recommendedName>
        <fullName evidence="8">Tryptophan--tRNA ligase</fullName>
        <ecNumber evidence="8">6.1.1.2</ecNumber>
    </recommendedName>
    <alternativeName>
        <fullName evidence="8">Tryptophanyl-tRNA synthetase</fullName>
        <shortName evidence="8">TrpRS</shortName>
    </alternativeName>
</protein>
<dbReference type="InterPro" id="IPR002305">
    <property type="entry name" value="aa-tRNA-synth_Ic"/>
</dbReference>
<dbReference type="FunFam" id="1.10.240.10:FF:000005">
    <property type="entry name" value="Tryptophan--tRNA ligase"/>
    <property type="match status" value="1"/>
</dbReference>
<dbReference type="RefSeq" id="WP_038047645.1">
    <property type="nucleotide sequence ID" value="NZ_JMFG01000008.1"/>
</dbReference>
<comment type="catalytic activity">
    <reaction evidence="7 8">
        <text>tRNA(Trp) + L-tryptophan + ATP = L-tryptophyl-tRNA(Trp) + AMP + diphosphate + H(+)</text>
        <dbReference type="Rhea" id="RHEA:24080"/>
        <dbReference type="Rhea" id="RHEA-COMP:9671"/>
        <dbReference type="Rhea" id="RHEA-COMP:9705"/>
        <dbReference type="ChEBI" id="CHEBI:15378"/>
        <dbReference type="ChEBI" id="CHEBI:30616"/>
        <dbReference type="ChEBI" id="CHEBI:33019"/>
        <dbReference type="ChEBI" id="CHEBI:57912"/>
        <dbReference type="ChEBI" id="CHEBI:78442"/>
        <dbReference type="ChEBI" id="CHEBI:78535"/>
        <dbReference type="ChEBI" id="CHEBI:456215"/>
        <dbReference type="EC" id="6.1.1.2"/>
    </reaction>
</comment>
<evidence type="ECO:0000256" key="4">
    <source>
        <dbReference type="ARBA" id="ARBA00022840"/>
    </source>
</evidence>
<evidence type="ECO:0000256" key="7">
    <source>
        <dbReference type="ARBA" id="ARBA00049929"/>
    </source>
</evidence>
<evidence type="ECO:0000256" key="9">
    <source>
        <dbReference type="RuleBase" id="RU363036"/>
    </source>
</evidence>
<evidence type="ECO:0000256" key="3">
    <source>
        <dbReference type="ARBA" id="ARBA00022741"/>
    </source>
</evidence>
<dbReference type="PANTHER" id="PTHR43766">
    <property type="entry name" value="TRYPTOPHAN--TRNA LIGASE, MITOCHONDRIAL"/>
    <property type="match status" value="1"/>
</dbReference>
<dbReference type="CDD" id="cd00806">
    <property type="entry name" value="TrpRS_core"/>
    <property type="match status" value="1"/>
</dbReference>